<organism evidence="11">
    <name type="scientific">Selaginella moellendorffii</name>
    <name type="common">Spikemoss</name>
    <dbReference type="NCBI Taxonomy" id="88036"/>
    <lineage>
        <taxon>Eukaryota</taxon>
        <taxon>Viridiplantae</taxon>
        <taxon>Streptophyta</taxon>
        <taxon>Embryophyta</taxon>
        <taxon>Tracheophyta</taxon>
        <taxon>Lycopodiopsida</taxon>
        <taxon>Selaginellales</taxon>
        <taxon>Selaginellaceae</taxon>
        <taxon>Selaginella</taxon>
    </lineage>
</organism>
<keyword evidence="3 9" id="KW-0031">Aminopeptidase</keyword>
<evidence type="ECO:0000313" key="10">
    <source>
        <dbReference type="EMBL" id="EFJ31888.1"/>
    </source>
</evidence>
<protein>
    <recommendedName>
        <fullName evidence="12">Aspartyl aminopeptidase</fullName>
    </recommendedName>
</protein>
<dbReference type="CDD" id="cd05658">
    <property type="entry name" value="M18_DAP"/>
    <property type="match status" value="1"/>
</dbReference>
<dbReference type="NCBIfam" id="NF002759">
    <property type="entry name" value="PRK02813.1"/>
    <property type="match status" value="1"/>
</dbReference>
<evidence type="ECO:0000256" key="1">
    <source>
        <dbReference type="ARBA" id="ARBA00001947"/>
    </source>
</evidence>
<dbReference type="PANTHER" id="PTHR28570:SF15">
    <property type="entry name" value="ASPARTYL AMINOPEPTIDASE"/>
    <property type="match status" value="1"/>
</dbReference>
<evidence type="ECO:0000256" key="6">
    <source>
        <dbReference type="ARBA" id="ARBA00022801"/>
    </source>
</evidence>
<keyword evidence="5 9" id="KW-0479">Metal-binding</keyword>
<dbReference type="SUPFAM" id="SSF101821">
    <property type="entry name" value="Aminopeptidase/glucanase lid domain"/>
    <property type="match status" value="1"/>
</dbReference>
<dbReference type="Gene3D" id="2.30.250.10">
    <property type="entry name" value="Aminopeptidase i, Domain 2"/>
    <property type="match status" value="1"/>
</dbReference>
<reference evidence="10 11" key="1">
    <citation type="journal article" date="2011" name="Science">
        <title>The Selaginella genome identifies genetic changes associated with the evolution of vascular plants.</title>
        <authorList>
            <person name="Banks J.A."/>
            <person name="Nishiyama T."/>
            <person name="Hasebe M."/>
            <person name="Bowman J.L."/>
            <person name="Gribskov M."/>
            <person name="dePamphilis C."/>
            <person name="Albert V.A."/>
            <person name="Aono N."/>
            <person name="Aoyama T."/>
            <person name="Ambrose B.A."/>
            <person name="Ashton N.W."/>
            <person name="Axtell M.J."/>
            <person name="Barker E."/>
            <person name="Barker M.S."/>
            <person name="Bennetzen J.L."/>
            <person name="Bonawitz N.D."/>
            <person name="Chapple C."/>
            <person name="Cheng C."/>
            <person name="Correa L.G."/>
            <person name="Dacre M."/>
            <person name="DeBarry J."/>
            <person name="Dreyer I."/>
            <person name="Elias M."/>
            <person name="Engstrom E.M."/>
            <person name="Estelle M."/>
            <person name="Feng L."/>
            <person name="Finet C."/>
            <person name="Floyd S.K."/>
            <person name="Frommer W.B."/>
            <person name="Fujita T."/>
            <person name="Gramzow L."/>
            <person name="Gutensohn M."/>
            <person name="Harholt J."/>
            <person name="Hattori M."/>
            <person name="Heyl A."/>
            <person name="Hirai T."/>
            <person name="Hiwatashi Y."/>
            <person name="Ishikawa M."/>
            <person name="Iwata M."/>
            <person name="Karol K.G."/>
            <person name="Koehler B."/>
            <person name="Kolukisaoglu U."/>
            <person name="Kubo M."/>
            <person name="Kurata T."/>
            <person name="Lalonde S."/>
            <person name="Li K."/>
            <person name="Li Y."/>
            <person name="Litt A."/>
            <person name="Lyons E."/>
            <person name="Manning G."/>
            <person name="Maruyama T."/>
            <person name="Michael T.P."/>
            <person name="Mikami K."/>
            <person name="Miyazaki S."/>
            <person name="Morinaga S."/>
            <person name="Murata T."/>
            <person name="Mueller-Roeber B."/>
            <person name="Nelson D.R."/>
            <person name="Obara M."/>
            <person name="Oguri Y."/>
            <person name="Olmstead R.G."/>
            <person name="Onodera N."/>
            <person name="Petersen B.L."/>
            <person name="Pils B."/>
            <person name="Prigge M."/>
            <person name="Rensing S.A."/>
            <person name="Riano-Pachon D.M."/>
            <person name="Roberts A.W."/>
            <person name="Sato Y."/>
            <person name="Scheller H.V."/>
            <person name="Schulz B."/>
            <person name="Schulz C."/>
            <person name="Shakirov E.V."/>
            <person name="Shibagaki N."/>
            <person name="Shinohara N."/>
            <person name="Shippen D.E."/>
            <person name="Soerensen I."/>
            <person name="Sotooka R."/>
            <person name="Sugimoto N."/>
            <person name="Sugita M."/>
            <person name="Sumikawa N."/>
            <person name="Tanurdzic M."/>
            <person name="Theissen G."/>
            <person name="Ulvskov P."/>
            <person name="Wakazuki S."/>
            <person name="Weng J.K."/>
            <person name="Willats W.W."/>
            <person name="Wipf D."/>
            <person name="Wolf P.G."/>
            <person name="Yang L."/>
            <person name="Zimmer A.D."/>
            <person name="Zhu Q."/>
            <person name="Mitros T."/>
            <person name="Hellsten U."/>
            <person name="Loque D."/>
            <person name="Otillar R."/>
            <person name="Salamov A."/>
            <person name="Schmutz J."/>
            <person name="Shapiro H."/>
            <person name="Lindquist E."/>
            <person name="Lucas S."/>
            <person name="Rokhsar D."/>
            <person name="Grigoriev I.V."/>
        </authorList>
    </citation>
    <scope>NUCLEOTIDE SEQUENCE [LARGE SCALE GENOMIC DNA]</scope>
</reference>
<dbReference type="Proteomes" id="UP000001514">
    <property type="component" value="Unassembled WGS sequence"/>
</dbReference>
<dbReference type="PRINTS" id="PR00932">
    <property type="entry name" value="AMINO1PTASE"/>
</dbReference>
<evidence type="ECO:0000256" key="4">
    <source>
        <dbReference type="ARBA" id="ARBA00022670"/>
    </source>
</evidence>
<sequence>MADLRFLAGAGPSHQRGFFPEKAGIVSRLDLVSYSPCFVFLQALLGRDALSVVPNLIEFLNNSTTPFHATLEARRHLLESGFQQLNECEEWELQPGGRYFFTRNMSSIFAFAIGRKYKPGGGFHVLAAHTDSPCPKLKPVSAATKGGFLRVRVQAYGTGLWNTWFDRDLSVAGRVLRRTKNGELIHDLVRVRRPILRIPSLAFHMDRSVSSDSMKQDLESQLAPVLATQIEAELAVSCDSESPGEHEGNQSNDVHHPLLLQVLADELHCDVSEIADFELSIYDTQPACIGGARQEFVFSGRLDNLASAFCALWALLDTSSEPLSMLDEDYIRMVALFDNGEVGSEAVQGAGPQTMFQAMMRISRWLARGSTSEGVVERAIRRSFVVSADMAHALHPNNAENDVEHNQPKLHDGLVIKHNLTQNNATDAISAFLFKEVAKRNCIPTQNYSVVSDVGCCSTIDSVLAAGYGIRLVDCGLPQLAMHSVREMCGTEDIDAAFRHFRAFFQEIASLDDQLRVDA</sequence>
<comment type="similarity">
    <text evidence="2 9">Belongs to the peptidase M18 family.</text>
</comment>
<dbReference type="AlphaFoldDB" id="D8R7H9"/>
<dbReference type="SUPFAM" id="SSF53187">
    <property type="entry name" value="Zn-dependent exopeptidases"/>
    <property type="match status" value="1"/>
</dbReference>
<dbReference type="Gramene" id="EFJ31888">
    <property type="protein sequence ID" value="EFJ31888"/>
    <property type="gene ID" value="SELMODRAFT_86972"/>
</dbReference>
<evidence type="ECO:0000256" key="5">
    <source>
        <dbReference type="ARBA" id="ARBA00022723"/>
    </source>
</evidence>
<keyword evidence="11" id="KW-1185">Reference proteome</keyword>
<evidence type="ECO:0000313" key="11">
    <source>
        <dbReference type="Proteomes" id="UP000001514"/>
    </source>
</evidence>
<gene>
    <name evidence="10" type="ORF">SELMODRAFT_86972</name>
</gene>
<evidence type="ECO:0008006" key="12">
    <source>
        <dbReference type="Google" id="ProtNLM"/>
    </source>
</evidence>
<dbReference type="GO" id="GO:0006508">
    <property type="term" value="P:proteolysis"/>
    <property type="evidence" value="ECO:0007669"/>
    <property type="project" value="UniProtKB-KW"/>
</dbReference>
<evidence type="ECO:0000256" key="8">
    <source>
        <dbReference type="ARBA" id="ARBA00023049"/>
    </source>
</evidence>
<dbReference type="EMBL" id="GL377573">
    <property type="protein sequence ID" value="EFJ31888.1"/>
    <property type="molecule type" value="Genomic_DNA"/>
</dbReference>
<dbReference type="KEGG" id="smo:SELMODRAFT_86972"/>
<dbReference type="Pfam" id="PF02127">
    <property type="entry name" value="Peptidase_M18"/>
    <property type="match status" value="1"/>
</dbReference>
<dbReference type="GO" id="GO:0005737">
    <property type="term" value="C:cytoplasm"/>
    <property type="evidence" value="ECO:0007669"/>
    <property type="project" value="UniProtKB-ARBA"/>
</dbReference>
<dbReference type="InterPro" id="IPR001948">
    <property type="entry name" value="Peptidase_M18"/>
</dbReference>
<dbReference type="MEROPS" id="M18.A02"/>
<comment type="cofactor">
    <cofactor evidence="1">
        <name>Zn(2+)</name>
        <dbReference type="ChEBI" id="CHEBI:29105"/>
    </cofactor>
</comment>
<dbReference type="GO" id="GO:0008270">
    <property type="term" value="F:zinc ion binding"/>
    <property type="evidence" value="ECO:0007669"/>
    <property type="project" value="InterPro"/>
</dbReference>
<keyword evidence="8 9" id="KW-0482">Metalloprotease</keyword>
<dbReference type="InParanoid" id="D8R7H9"/>
<accession>D8R7H9</accession>
<dbReference type="PANTHER" id="PTHR28570">
    <property type="entry name" value="ASPARTYL AMINOPEPTIDASE"/>
    <property type="match status" value="1"/>
</dbReference>
<dbReference type="HOGENOM" id="CLU_019532_2_0_1"/>
<name>D8R7H9_SELML</name>
<dbReference type="GO" id="GO:0004177">
    <property type="term" value="F:aminopeptidase activity"/>
    <property type="evidence" value="ECO:0007669"/>
    <property type="project" value="UniProtKB-KW"/>
</dbReference>
<evidence type="ECO:0000256" key="2">
    <source>
        <dbReference type="ARBA" id="ARBA00008290"/>
    </source>
</evidence>
<dbReference type="OMA" id="EAECINC"/>
<dbReference type="GO" id="GO:0008237">
    <property type="term" value="F:metallopeptidase activity"/>
    <property type="evidence" value="ECO:0007669"/>
    <property type="project" value="UniProtKB-KW"/>
</dbReference>
<evidence type="ECO:0000256" key="9">
    <source>
        <dbReference type="RuleBase" id="RU004386"/>
    </source>
</evidence>
<dbReference type="FunFam" id="2.30.250.10:FF:000001">
    <property type="entry name" value="Aspartyl aminopeptidase 1"/>
    <property type="match status" value="1"/>
</dbReference>
<proteinExistence type="inferred from homology"/>
<dbReference type="eggNOG" id="KOG2596">
    <property type="taxonomic scope" value="Eukaryota"/>
</dbReference>
<evidence type="ECO:0000256" key="3">
    <source>
        <dbReference type="ARBA" id="ARBA00022438"/>
    </source>
</evidence>
<keyword evidence="7 9" id="KW-0862">Zinc</keyword>
<evidence type="ECO:0000256" key="7">
    <source>
        <dbReference type="ARBA" id="ARBA00022833"/>
    </source>
</evidence>
<keyword evidence="4 9" id="KW-0645">Protease</keyword>
<dbReference type="InterPro" id="IPR023358">
    <property type="entry name" value="Peptidase_M18_dom2"/>
</dbReference>
<dbReference type="Gene3D" id="3.40.630.10">
    <property type="entry name" value="Zn peptidases"/>
    <property type="match status" value="1"/>
</dbReference>
<keyword evidence="6 9" id="KW-0378">Hydrolase</keyword>